<comment type="caution">
    <text evidence="11">The sequence shown here is derived from an EMBL/GenBank/DDBJ whole genome shotgun (WGS) entry which is preliminary data.</text>
</comment>
<keyword evidence="6" id="KW-0479">Metal-binding</keyword>
<evidence type="ECO:0000313" key="12">
    <source>
        <dbReference type="Proteomes" id="UP000075799"/>
    </source>
</evidence>
<keyword evidence="9" id="KW-0460">Magnesium</keyword>
<dbReference type="EMBL" id="LUKD01000005">
    <property type="protein sequence ID" value="KYG65339.1"/>
    <property type="molecule type" value="Genomic_DNA"/>
</dbReference>
<reference evidence="11 12" key="1">
    <citation type="submission" date="2016-03" db="EMBL/GenBank/DDBJ databases">
        <authorList>
            <person name="Ploux O."/>
        </authorList>
    </citation>
    <scope>NUCLEOTIDE SEQUENCE [LARGE SCALE GENOMIC DNA]</scope>
    <source>
        <strain evidence="11 12">EC13</strain>
    </source>
</reference>
<evidence type="ECO:0000256" key="7">
    <source>
        <dbReference type="ARBA" id="ARBA00022741"/>
    </source>
</evidence>
<dbReference type="AlphaFoldDB" id="A0A161QGG8"/>
<accession>A0A161QGG8</accession>
<dbReference type="SUPFAM" id="SSF52540">
    <property type="entry name" value="P-loop containing nucleoside triphosphate hydrolases"/>
    <property type="match status" value="1"/>
</dbReference>
<dbReference type="InterPro" id="IPR003442">
    <property type="entry name" value="T6A_TsaE"/>
</dbReference>
<gene>
    <name evidence="11" type="ORF">AZI87_12365</name>
</gene>
<dbReference type="PANTHER" id="PTHR33540">
    <property type="entry name" value="TRNA THREONYLCARBAMOYLADENOSINE BIOSYNTHESIS PROTEIN TSAE"/>
    <property type="match status" value="1"/>
</dbReference>
<comment type="subcellular location">
    <subcellularLocation>
        <location evidence="1">Cytoplasm</location>
    </subcellularLocation>
</comment>
<dbReference type="GO" id="GO:0005524">
    <property type="term" value="F:ATP binding"/>
    <property type="evidence" value="ECO:0007669"/>
    <property type="project" value="UniProtKB-KW"/>
</dbReference>
<proteinExistence type="inferred from homology"/>
<dbReference type="OrthoDB" id="5294035at2"/>
<organism evidence="11 12">
    <name type="scientific">Bdellovibrio bacteriovorus</name>
    <dbReference type="NCBI Taxonomy" id="959"/>
    <lineage>
        <taxon>Bacteria</taxon>
        <taxon>Pseudomonadati</taxon>
        <taxon>Bdellovibrionota</taxon>
        <taxon>Bdellovibrionia</taxon>
        <taxon>Bdellovibrionales</taxon>
        <taxon>Pseudobdellovibrionaceae</taxon>
        <taxon>Bdellovibrio</taxon>
    </lineage>
</organism>
<comment type="similarity">
    <text evidence="2">Belongs to the TsaE family.</text>
</comment>
<dbReference type="Gene3D" id="3.40.50.300">
    <property type="entry name" value="P-loop containing nucleotide triphosphate hydrolases"/>
    <property type="match status" value="1"/>
</dbReference>
<dbReference type="InterPro" id="IPR027417">
    <property type="entry name" value="P-loop_NTPase"/>
</dbReference>
<evidence type="ECO:0000256" key="2">
    <source>
        <dbReference type="ARBA" id="ARBA00007599"/>
    </source>
</evidence>
<keyword evidence="7" id="KW-0547">Nucleotide-binding</keyword>
<dbReference type="GO" id="GO:0005737">
    <property type="term" value="C:cytoplasm"/>
    <property type="evidence" value="ECO:0007669"/>
    <property type="project" value="UniProtKB-SubCell"/>
</dbReference>
<evidence type="ECO:0000256" key="9">
    <source>
        <dbReference type="ARBA" id="ARBA00022842"/>
    </source>
</evidence>
<evidence type="ECO:0000256" key="1">
    <source>
        <dbReference type="ARBA" id="ARBA00004496"/>
    </source>
</evidence>
<evidence type="ECO:0000313" key="11">
    <source>
        <dbReference type="EMBL" id="KYG65339.1"/>
    </source>
</evidence>
<keyword evidence="4" id="KW-0963">Cytoplasm</keyword>
<keyword evidence="8" id="KW-0067">ATP-binding</keyword>
<dbReference type="PANTHER" id="PTHR33540:SF2">
    <property type="entry name" value="TRNA THREONYLCARBAMOYLADENOSINE BIOSYNTHESIS PROTEIN TSAE"/>
    <property type="match status" value="1"/>
</dbReference>
<dbReference type="GO" id="GO:0002949">
    <property type="term" value="P:tRNA threonylcarbamoyladenosine modification"/>
    <property type="evidence" value="ECO:0007669"/>
    <property type="project" value="InterPro"/>
</dbReference>
<dbReference type="Proteomes" id="UP000075799">
    <property type="component" value="Unassembled WGS sequence"/>
</dbReference>
<evidence type="ECO:0000256" key="3">
    <source>
        <dbReference type="ARBA" id="ARBA00019010"/>
    </source>
</evidence>
<evidence type="ECO:0000256" key="6">
    <source>
        <dbReference type="ARBA" id="ARBA00022723"/>
    </source>
</evidence>
<dbReference type="NCBIfam" id="TIGR00150">
    <property type="entry name" value="T6A_YjeE"/>
    <property type="match status" value="1"/>
</dbReference>
<evidence type="ECO:0000256" key="8">
    <source>
        <dbReference type="ARBA" id="ARBA00022840"/>
    </source>
</evidence>
<evidence type="ECO:0000256" key="4">
    <source>
        <dbReference type="ARBA" id="ARBA00022490"/>
    </source>
</evidence>
<sequence>MSEVLNSERTVRNLAELKEFWKEILPALKDRCILLMSGDVGAGKTTSVQLIAEILGMRDVQSPSFAIHLRYENQQGQALDHLDLYRLKDDDDLESSGFWDLFSQQKSLIIIEWANRLDYEYLPMNWQKIEVQFQKLSDTERKLKTHTL</sequence>
<evidence type="ECO:0000256" key="10">
    <source>
        <dbReference type="ARBA" id="ARBA00032441"/>
    </source>
</evidence>
<keyword evidence="5" id="KW-0819">tRNA processing</keyword>
<evidence type="ECO:0000256" key="5">
    <source>
        <dbReference type="ARBA" id="ARBA00022694"/>
    </source>
</evidence>
<dbReference type="Pfam" id="PF02367">
    <property type="entry name" value="TsaE"/>
    <property type="match status" value="1"/>
</dbReference>
<protein>
    <recommendedName>
        <fullName evidence="3">tRNA threonylcarbamoyladenosine biosynthesis protein TsaE</fullName>
    </recommendedName>
    <alternativeName>
        <fullName evidence="10">t(6)A37 threonylcarbamoyladenosine biosynthesis protein TsaE</fullName>
    </alternativeName>
</protein>
<name>A0A161QGG8_BDEBC</name>
<dbReference type="GO" id="GO:0046872">
    <property type="term" value="F:metal ion binding"/>
    <property type="evidence" value="ECO:0007669"/>
    <property type="project" value="UniProtKB-KW"/>
</dbReference>
<dbReference type="RefSeq" id="WP_063207512.1">
    <property type="nucleotide sequence ID" value="NZ_LUKD01000005.1"/>
</dbReference>